<sequence length="159" mass="17642">MDVEEYNKIQRYLWNGNKAKIISTGFLNTSALTSNASLLAIIIRQDALNVTAKISITLIGVSVLLQILIGIISALEYKASVTCERNVKNLAGKRKGLSLKMSEEDGTSHFCFLKPMEYQFILIMCTMFLTVINVFIVALSGNLEQADRFADNLDNNSTL</sequence>
<dbReference type="InterPro" id="IPR007007">
    <property type="entry name" value="Ninjurin"/>
</dbReference>
<keyword evidence="5 7" id="KW-1133">Transmembrane helix</keyword>
<evidence type="ECO:0000256" key="2">
    <source>
        <dbReference type="ARBA" id="ARBA00008141"/>
    </source>
</evidence>
<keyword evidence="4" id="KW-0130">Cell adhesion</keyword>
<comment type="caution">
    <text evidence="8">The sequence shown here is derived from an EMBL/GenBank/DDBJ whole genome shotgun (WGS) entry which is preliminary data.</text>
</comment>
<evidence type="ECO:0000256" key="3">
    <source>
        <dbReference type="ARBA" id="ARBA00022692"/>
    </source>
</evidence>
<dbReference type="EMBL" id="JAIZAY010000004">
    <property type="protein sequence ID" value="KAJ8042871.1"/>
    <property type="molecule type" value="Genomic_DNA"/>
</dbReference>
<feature type="transmembrane region" description="Helical" evidence="7">
    <location>
        <begin position="54"/>
        <end position="75"/>
    </location>
</feature>
<dbReference type="GO" id="GO:0042246">
    <property type="term" value="P:tissue regeneration"/>
    <property type="evidence" value="ECO:0007669"/>
    <property type="project" value="InterPro"/>
</dbReference>
<keyword evidence="9" id="KW-1185">Reference proteome</keyword>
<keyword evidence="3 7" id="KW-0812">Transmembrane</keyword>
<evidence type="ECO:0000256" key="5">
    <source>
        <dbReference type="ARBA" id="ARBA00022989"/>
    </source>
</evidence>
<dbReference type="Proteomes" id="UP001152320">
    <property type="component" value="Chromosome 4"/>
</dbReference>
<feature type="transmembrane region" description="Helical" evidence="7">
    <location>
        <begin position="21"/>
        <end position="42"/>
    </location>
</feature>
<dbReference type="OrthoDB" id="6114058at2759"/>
<dbReference type="PANTHER" id="PTHR12316">
    <property type="entry name" value="NINJURIN-RELATED"/>
    <property type="match status" value="1"/>
</dbReference>
<comment type="similarity">
    <text evidence="2">Belongs to the ninjurin family.</text>
</comment>
<reference evidence="8" key="1">
    <citation type="submission" date="2021-10" db="EMBL/GenBank/DDBJ databases">
        <title>Tropical sea cucumber genome reveals ecological adaptation and Cuvierian tubules defense mechanism.</title>
        <authorList>
            <person name="Chen T."/>
        </authorList>
    </citation>
    <scope>NUCLEOTIDE SEQUENCE</scope>
    <source>
        <strain evidence="8">Nanhai2018</strain>
        <tissue evidence="8">Muscle</tissue>
    </source>
</reference>
<dbReference type="AlphaFoldDB" id="A0A9Q1HF69"/>
<evidence type="ECO:0000256" key="1">
    <source>
        <dbReference type="ARBA" id="ARBA00004141"/>
    </source>
</evidence>
<organism evidence="8 9">
    <name type="scientific">Holothuria leucospilota</name>
    <name type="common">Black long sea cucumber</name>
    <name type="synonym">Mertensiothuria leucospilota</name>
    <dbReference type="NCBI Taxonomy" id="206669"/>
    <lineage>
        <taxon>Eukaryota</taxon>
        <taxon>Metazoa</taxon>
        <taxon>Echinodermata</taxon>
        <taxon>Eleutherozoa</taxon>
        <taxon>Echinozoa</taxon>
        <taxon>Holothuroidea</taxon>
        <taxon>Aspidochirotacea</taxon>
        <taxon>Aspidochirotida</taxon>
        <taxon>Holothuriidae</taxon>
        <taxon>Holothuria</taxon>
    </lineage>
</organism>
<dbReference type="GO" id="GO:0016020">
    <property type="term" value="C:membrane"/>
    <property type="evidence" value="ECO:0007669"/>
    <property type="project" value="UniProtKB-SubCell"/>
</dbReference>
<keyword evidence="6 7" id="KW-0472">Membrane</keyword>
<accession>A0A9Q1HF69</accession>
<dbReference type="PANTHER" id="PTHR12316:SF17">
    <property type="entry name" value="NINJURIN C, ISOFORM D"/>
    <property type="match status" value="1"/>
</dbReference>
<dbReference type="GO" id="GO:0007155">
    <property type="term" value="P:cell adhesion"/>
    <property type="evidence" value="ECO:0007669"/>
    <property type="project" value="UniProtKB-KW"/>
</dbReference>
<protein>
    <submittedName>
        <fullName evidence="8">Uncharacterized protein</fullName>
    </submittedName>
</protein>
<evidence type="ECO:0000256" key="6">
    <source>
        <dbReference type="ARBA" id="ARBA00023136"/>
    </source>
</evidence>
<proteinExistence type="inferred from homology"/>
<evidence type="ECO:0000256" key="4">
    <source>
        <dbReference type="ARBA" id="ARBA00022889"/>
    </source>
</evidence>
<evidence type="ECO:0000313" key="9">
    <source>
        <dbReference type="Proteomes" id="UP001152320"/>
    </source>
</evidence>
<gene>
    <name evidence="8" type="ORF">HOLleu_09745</name>
</gene>
<feature type="transmembrane region" description="Helical" evidence="7">
    <location>
        <begin position="118"/>
        <end position="139"/>
    </location>
</feature>
<name>A0A9Q1HF69_HOLLE</name>
<evidence type="ECO:0000313" key="8">
    <source>
        <dbReference type="EMBL" id="KAJ8042871.1"/>
    </source>
</evidence>
<comment type="subcellular location">
    <subcellularLocation>
        <location evidence="1">Membrane</location>
        <topology evidence="1">Multi-pass membrane protein</topology>
    </subcellularLocation>
</comment>
<dbReference type="Pfam" id="PF04923">
    <property type="entry name" value="Ninjurin"/>
    <property type="match status" value="1"/>
</dbReference>
<evidence type="ECO:0000256" key="7">
    <source>
        <dbReference type="SAM" id="Phobius"/>
    </source>
</evidence>